<dbReference type="InterPro" id="IPR035908">
    <property type="entry name" value="F0_ATP_A_sf"/>
</dbReference>
<dbReference type="AlphaFoldDB" id="A0A371ISW1"/>
<keyword evidence="14" id="KW-1185">Reference proteome</keyword>
<dbReference type="PRINTS" id="PR00123">
    <property type="entry name" value="ATPASEA"/>
</dbReference>
<protein>
    <recommendedName>
        <fullName evidence="11 12">ATP synthase subunit a</fullName>
    </recommendedName>
    <alternativeName>
        <fullName evidence="11">ATP synthase F0 sector subunit a</fullName>
    </alternativeName>
    <alternativeName>
        <fullName evidence="11">F-ATPase subunit 6</fullName>
    </alternativeName>
</protein>
<reference evidence="13 14" key="1">
    <citation type="journal article" date="2017" name="Genome Announc.">
        <title>Draft Genome Sequence of Romboutsia maritimum sp. nov. Strain CCRI-22766(T), Isolated from Coastal Estuarine Mud.</title>
        <authorList>
            <person name="Maheux A.F."/>
            <person name="Boudreau D.K."/>
            <person name="Berube E."/>
            <person name="Boissinot M."/>
            <person name="Raymond F."/>
            <person name="Brodeur S."/>
            <person name="Corbeil J."/>
            <person name="Brightwell G."/>
            <person name="Broda D."/>
            <person name="Omar R.F."/>
            <person name="Bergeron M.G."/>
        </authorList>
    </citation>
    <scope>NUCLEOTIDE SEQUENCE [LARGE SCALE GENOMIC DNA]</scope>
    <source>
        <strain evidence="13 14">CCRI-22766</strain>
    </source>
</reference>
<gene>
    <name evidence="11 13" type="primary">atpB</name>
    <name evidence="13" type="ORF">CHF27_007295</name>
</gene>
<evidence type="ECO:0000256" key="10">
    <source>
        <dbReference type="ARBA" id="ARBA00023310"/>
    </source>
</evidence>
<evidence type="ECO:0000256" key="4">
    <source>
        <dbReference type="ARBA" id="ARBA00022547"/>
    </source>
</evidence>
<dbReference type="SUPFAM" id="SSF81336">
    <property type="entry name" value="F1F0 ATP synthase subunit A"/>
    <property type="match status" value="1"/>
</dbReference>
<sequence length="235" mass="26290">MRYAQWVLYFGNFKLSETVVVSWIIMAGLIIASYFLTRNLKLVPTSKVQIMLEFVIKSIANLVTDTMGEKTIKRMPNMIPYLGSLFFFFACSNLIGLLGFKSPTTDVDTTLAWSLITIFLLYYAGIKFRGLSYFKDLMEPIPLMLPLNLVGEIARPISLTFRPFGNILGGSVIMGLLYSFLGYVSELIPGISIPIGQLIIPVPLHLYFDMFAGVLQAFIFVMLTMVFVGSAAETE</sequence>
<dbReference type="OrthoDB" id="9789241at2"/>
<keyword evidence="13" id="KW-0378">Hydrolase</keyword>
<keyword evidence="8 11" id="KW-0406">Ion transport</keyword>
<evidence type="ECO:0000313" key="14">
    <source>
        <dbReference type="Proteomes" id="UP000243494"/>
    </source>
</evidence>
<evidence type="ECO:0000256" key="12">
    <source>
        <dbReference type="RuleBase" id="RU000483"/>
    </source>
</evidence>
<dbReference type="GO" id="GO:0046933">
    <property type="term" value="F:proton-transporting ATP synthase activity, rotational mechanism"/>
    <property type="evidence" value="ECO:0007669"/>
    <property type="project" value="UniProtKB-UniRule"/>
</dbReference>
<evidence type="ECO:0000256" key="1">
    <source>
        <dbReference type="ARBA" id="ARBA00004141"/>
    </source>
</evidence>
<feature type="transmembrane region" description="Helical" evidence="11">
    <location>
        <begin position="164"/>
        <end position="184"/>
    </location>
</feature>
<dbReference type="EMBL" id="NOJZ02000010">
    <property type="protein sequence ID" value="RDY23570.1"/>
    <property type="molecule type" value="Genomic_DNA"/>
</dbReference>
<dbReference type="PANTHER" id="PTHR42823:SF3">
    <property type="entry name" value="ATP SYNTHASE SUBUNIT A, CHLOROPLASTIC"/>
    <property type="match status" value="1"/>
</dbReference>
<organism evidence="13 14">
    <name type="scientific">Romboutsia maritimum</name>
    <dbReference type="NCBI Taxonomy" id="2020948"/>
    <lineage>
        <taxon>Bacteria</taxon>
        <taxon>Bacillati</taxon>
        <taxon>Bacillota</taxon>
        <taxon>Clostridia</taxon>
        <taxon>Peptostreptococcales</taxon>
        <taxon>Peptostreptococcaceae</taxon>
        <taxon>Romboutsia</taxon>
    </lineage>
</organism>
<keyword evidence="10 11" id="KW-0066">ATP synthesis</keyword>
<dbReference type="GO" id="GO:0042777">
    <property type="term" value="P:proton motive force-driven plasma membrane ATP synthesis"/>
    <property type="evidence" value="ECO:0007669"/>
    <property type="project" value="TreeGrafter"/>
</dbReference>
<evidence type="ECO:0000256" key="9">
    <source>
        <dbReference type="ARBA" id="ARBA00023136"/>
    </source>
</evidence>
<dbReference type="GO" id="GO:0016787">
    <property type="term" value="F:hydrolase activity"/>
    <property type="evidence" value="ECO:0007669"/>
    <property type="project" value="UniProtKB-KW"/>
</dbReference>
<dbReference type="NCBIfam" id="TIGR01131">
    <property type="entry name" value="ATP_synt_6_or_A"/>
    <property type="match status" value="1"/>
</dbReference>
<comment type="caution">
    <text evidence="13">The sequence shown here is derived from an EMBL/GenBank/DDBJ whole genome shotgun (WGS) entry which is preliminary data.</text>
</comment>
<dbReference type="CDD" id="cd00310">
    <property type="entry name" value="ATP-synt_Fo_a_6"/>
    <property type="match status" value="1"/>
</dbReference>
<evidence type="ECO:0000256" key="3">
    <source>
        <dbReference type="ARBA" id="ARBA00022448"/>
    </source>
</evidence>
<keyword evidence="4 11" id="KW-0138">CF(0)</keyword>
<feature type="transmembrane region" description="Helical" evidence="11">
    <location>
        <begin position="204"/>
        <end position="228"/>
    </location>
</feature>
<comment type="subcellular location">
    <subcellularLocation>
        <location evidence="11 12">Cell membrane</location>
        <topology evidence="11 12">Multi-pass membrane protein</topology>
    </subcellularLocation>
    <subcellularLocation>
        <location evidence="1">Membrane</location>
        <topology evidence="1">Multi-pass membrane protein</topology>
    </subcellularLocation>
</comment>
<evidence type="ECO:0000256" key="7">
    <source>
        <dbReference type="ARBA" id="ARBA00022989"/>
    </source>
</evidence>
<feature type="transmembrane region" description="Helical" evidence="11">
    <location>
        <begin position="111"/>
        <end position="128"/>
    </location>
</feature>
<dbReference type="Proteomes" id="UP000243494">
    <property type="component" value="Unassembled WGS sequence"/>
</dbReference>
<dbReference type="Gene3D" id="1.20.120.220">
    <property type="entry name" value="ATP synthase, F0 complex, subunit A"/>
    <property type="match status" value="1"/>
</dbReference>
<dbReference type="Pfam" id="PF00119">
    <property type="entry name" value="ATP-synt_A"/>
    <property type="match status" value="1"/>
</dbReference>
<feature type="transmembrane region" description="Helical" evidence="11">
    <location>
        <begin position="20"/>
        <end position="37"/>
    </location>
</feature>
<proteinExistence type="inferred from homology"/>
<evidence type="ECO:0000256" key="6">
    <source>
        <dbReference type="ARBA" id="ARBA00022781"/>
    </source>
</evidence>
<keyword evidence="5 11" id="KW-0812">Transmembrane</keyword>
<evidence type="ECO:0000256" key="2">
    <source>
        <dbReference type="ARBA" id="ARBA00006810"/>
    </source>
</evidence>
<dbReference type="GO" id="GO:0005886">
    <property type="term" value="C:plasma membrane"/>
    <property type="evidence" value="ECO:0007669"/>
    <property type="project" value="UniProtKB-SubCell"/>
</dbReference>
<keyword evidence="7 11" id="KW-1133">Transmembrane helix</keyword>
<keyword evidence="3 11" id="KW-0813">Transport</keyword>
<keyword evidence="11" id="KW-1003">Cell membrane</keyword>
<evidence type="ECO:0000256" key="8">
    <source>
        <dbReference type="ARBA" id="ARBA00023065"/>
    </source>
</evidence>
<dbReference type="GO" id="GO:0045259">
    <property type="term" value="C:proton-transporting ATP synthase complex"/>
    <property type="evidence" value="ECO:0007669"/>
    <property type="project" value="UniProtKB-KW"/>
</dbReference>
<evidence type="ECO:0000256" key="5">
    <source>
        <dbReference type="ARBA" id="ARBA00022692"/>
    </source>
</evidence>
<dbReference type="InterPro" id="IPR000568">
    <property type="entry name" value="ATP_synth_F0_asu"/>
</dbReference>
<feature type="transmembrane region" description="Helical" evidence="11">
    <location>
        <begin position="79"/>
        <end position="99"/>
    </location>
</feature>
<dbReference type="PANTHER" id="PTHR42823">
    <property type="entry name" value="ATP SYNTHASE SUBUNIT A, CHLOROPLASTIC"/>
    <property type="match status" value="1"/>
</dbReference>
<name>A0A371ISW1_9FIRM</name>
<comment type="function">
    <text evidence="11 12">Key component of the proton channel; it plays a direct role in the translocation of protons across the membrane.</text>
</comment>
<dbReference type="InterPro" id="IPR045082">
    <property type="entry name" value="ATP_syn_F0_a_bact/chloroplast"/>
</dbReference>
<dbReference type="HAMAP" id="MF_01393">
    <property type="entry name" value="ATP_synth_a_bact"/>
    <property type="match status" value="1"/>
</dbReference>
<keyword evidence="6 11" id="KW-0375">Hydrogen ion transport</keyword>
<comment type="similarity">
    <text evidence="2 11 12">Belongs to the ATPase A chain family.</text>
</comment>
<keyword evidence="9 11" id="KW-0472">Membrane</keyword>
<evidence type="ECO:0000256" key="11">
    <source>
        <dbReference type="HAMAP-Rule" id="MF_01393"/>
    </source>
</evidence>
<evidence type="ECO:0000313" key="13">
    <source>
        <dbReference type="EMBL" id="RDY23570.1"/>
    </source>
</evidence>
<accession>A0A371ISW1</accession>
<dbReference type="RefSeq" id="WP_095404582.1">
    <property type="nucleotide sequence ID" value="NZ_NOJZ02000010.1"/>
</dbReference>